<comment type="cofactor">
    <cofactor evidence="1">
        <name>[4Fe-4S] cluster</name>
        <dbReference type="ChEBI" id="CHEBI:49883"/>
    </cofactor>
</comment>
<dbReference type="AlphaFoldDB" id="X1LK82"/>
<dbReference type="GO" id="GO:0016491">
    <property type="term" value="F:oxidoreductase activity"/>
    <property type="evidence" value="ECO:0007669"/>
    <property type="project" value="UniProtKB-KW"/>
</dbReference>
<accession>X1LK82</accession>
<dbReference type="PANTHER" id="PTHR43075">
    <property type="entry name" value="FORMATE LYASE ACTIVATING ENZYME, PUTATIVE (AFU_ORTHOLOGUE AFUA_2G15630)-RELATED"/>
    <property type="match status" value="1"/>
</dbReference>
<dbReference type="Pfam" id="PF04055">
    <property type="entry name" value="Radical_SAM"/>
    <property type="match status" value="1"/>
</dbReference>
<dbReference type="InterPro" id="IPR001989">
    <property type="entry name" value="Radical_activat_CS"/>
</dbReference>
<dbReference type="CDD" id="cd01335">
    <property type="entry name" value="Radical_SAM"/>
    <property type="match status" value="1"/>
</dbReference>
<dbReference type="SFLD" id="SFLDG01099">
    <property type="entry name" value="Uncharacterised_Radical_SAM_Su"/>
    <property type="match status" value="1"/>
</dbReference>
<dbReference type="GO" id="GO:0051539">
    <property type="term" value="F:4 iron, 4 sulfur cluster binding"/>
    <property type="evidence" value="ECO:0007669"/>
    <property type="project" value="UniProtKB-KW"/>
</dbReference>
<evidence type="ECO:0000256" key="3">
    <source>
        <dbReference type="ARBA" id="ARBA00022485"/>
    </source>
</evidence>
<name>X1LK82_9ZZZZ</name>
<evidence type="ECO:0000256" key="2">
    <source>
        <dbReference type="ARBA" id="ARBA00009777"/>
    </source>
</evidence>
<evidence type="ECO:0000313" key="10">
    <source>
        <dbReference type="EMBL" id="GAH94523.1"/>
    </source>
</evidence>
<dbReference type="SFLD" id="SFLDS00029">
    <property type="entry name" value="Radical_SAM"/>
    <property type="match status" value="1"/>
</dbReference>
<keyword evidence="7" id="KW-0408">Iron</keyword>
<evidence type="ECO:0000256" key="1">
    <source>
        <dbReference type="ARBA" id="ARBA00001966"/>
    </source>
</evidence>
<dbReference type="EMBL" id="BARV01001304">
    <property type="protein sequence ID" value="GAH94523.1"/>
    <property type="molecule type" value="Genomic_DNA"/>
</dbReference>
<dbReference type="InterPro" id="IPR040085">
    <property type="entry name" value="MJ0674-like"/>
</dbReference>
<feature type="domain" description="Radical SAM core" evidence="9">
    <location>
        <begin position="74"/>
        <end position="181"/>
    </location>
</feature>
<organism evidence="10">
    <name type="scientific">marine sediment metagenome</name>
    <dbReference type="NCBI Taxonomy" id="412755"/>
    <lineage>
        <taxon>unclassified sequences</taxon>
        <taxon>metagenomes</taxon>
        <taxon>ecological metagenomes</taxon>
    </lineage>
</organism>
<comment type="similarity">
    <text evidence="2">Belongs to the organic radical-activating enzymes family.</text>
</comment>
<dbReference type="InterPro" id="IPR016431">
    <property type="entry name" value="Pyrv-formate_lyase-activ_prd"/>
</dbReference>
<keyword evidence="3" id="KW-0004">4Fe-4S</keyword>
<dbReference type="Gene3D" id="3.20.20.70">
    <property type="entry name" value="Aldolase class I"/>
    <property type="match status" value="1"/>
</dbReference>
<dbReference type="InterPro" id="IPR007197">
    <property type="entry name" value="rSAM"/>
</dbReference>
<reference evidence="10" key="1">
    <citation type="journal article" date="2014" name="Front. Microbiol.">
        <title>High frequency of phylogenetically diverse reductive dehalogenase-homologous genes in deep subseafloor sedimentary metagenomes.</title>
        <authorList>
            <person name="Kawai M."/>
            <person name="Futagami T."/>
            <person name="Toyoda A."/>
            <person name="Takaki Y."/>
            <person name="Nishi S."/>
            <person name="Hori S."/>
            <person name="Arai W."/>
            <person name="Tsubouchi T."/>
            <person name="Morono Y."/>
            <person name="Uchiyama I."/>
            <person name="Ito T."/>
            <person name="Fujiyama A."/>
            <person name="Inagaki F."/>
            <person name="Takami H."/>
        </authorList>
    </citation>
    <scope>NUCLEOTIDE SEQUENCE</scope>
    <source>
        <strain evidence="10">Expedition CK06-06</strain>
    </source>
</reference>
<evidence type="ECO:0000256" key="6">
    <source>
        <dbReference type="ARBA" id="ARBA00023002"/>
    </source>
</evidence>
<sequence>MESLSANFGSFGESAQQLAERMNPCVLCPRNCKVNRSKGQIGFCGVGDMPLVSSVGPHFGEESVLVGSGGSGTIFFAGCNLGCIFCQNFDISHHRHGTKVTIEQLVQFMLDLQNYHCININLVTPTHVVATAMAAIESARKKGLTLPIVYNTGGYDSVETLKLLEGLVDIYMPDMKYSDSAVAGQLSGAPDYPKVNRQAVKEMHRQVGDLQLKKGLATRGLLVRHLVLPNNLAGSFKNIDFLAEQISNATTINVMDQYHPCYKASSHPKLNRRPTRDEIESVRQYAIEKGLNVLL</sequence>
<evidence type="ECO:0000256" key="8">
    <source>
        <dbReference type="ARBA" id="ARBA00023014"/>
    </source>
</evidence>
<keyword evidence="6" id="KW-0560">Oxidoreductase</keyword>
<evidence type="ECO:0000256" key="5">
    <source>
        <dbReference type="ARBA" id="ARBA00022723"/>
    </source>
</evidence>
<dbReference type="PROSITE" id="PS01087">
    <property type="entry name" value="RADICAL_ACTIVATING"/>
    <property type="match status" value="1"/>
</dbReference>
<dbReference type="InterPro" id="IPR013785">
    <property type="entry name" value="Aldolase_TIM"/>
</dbReference>
<dbReference type="GO" id="GO:0046872">
    <property type="term" value="F:metal ion binding"/>
    <property type="evidence" value="ECO:0007669"/>
    <property type="project" value="UniProtKB-KW"/>
</dbReference>
<gene>
    <name evidence="10" type="ORF">S06H3_03860</name>
</gene>
<dbReference type="InterPro" id="IPR058240">
    <property type="entry name" value="rSAM_sf"/>
</dbReference>
<evidence type="ECO:0000256" key="4">
    <source>
        <dbReference type="ARBA" id="ARBA00022691"/>
    </source>
</evidence>
<dbReference type="SUPFAM" id="SSF102114">
    <property type="entry name" value="Radical SAM enzymes"/>
    <property type="match status" value="1"/>
</dbReference>
<keyword evidence="4" id="KW-0949">S-adenosyl-L-methionine</keyword>
<dbReference type="PANTHER" id="PTHR43075:SF1">
    <property type="entry name" value="FORMATE LYASE ACTIVATING ENZYME, PUTATIVE (AFU_ORTHOLOGUE AFUA_2G15630)-RELATED"/>
    <property type="match status" value="1"/>
</dbReference>
<comment type="caution">
    <text evidence="10">The sequence shown here is derived from an EMBL/GenBank/DDBJ whole genome shotgun (WGS) entry which is preliminary data.</text>
</comment>
<keyword evidence="8" id="KW-0411">Iron-sulfur</keyword>
<evidence type="ECO:0000259" key="9">
    <source>
        <dbReference type="Pfam" id="PF04055"/>
    </source>
</evidence>
<dbReference type="PIRSF" id="PIRSF004869">
    <property type="entry name" value="PflX_prd"/>
    <property type="match status" value="1"/>
</dbReference>
<protein>
    <recommendedName>
        <fullName evidence="9">Radical SAM core domain-containing protein</fullName>
    </recommendedName>
</protein>
<evidence type="ECO:0000256" key="7">
    <source>
        <dbReference type="ARBA" id="ARBA00023004"/>
    </source>
</evidence>
<proteinExistence type="inferred from homology"/>
<keyword evidence="5" id="KW-0479">Metal-binding</keyword>